<dbReference type="InterPro" id="IPR000073">
    <property type="entry name" value="AB_hydrolase_1"/>
</dbReference>
<evidence type="ECO:0000259" key="1">
    <source>
        <dbReference type="Pfam" id="PF12697"/>
    </source>
</evidence>
<evidence type="ECO:0000313" key="3">
    <source>
        <dbReference type="Proteomes" id="UP000198832"/>
    </source>
</evidence>
<dbReference type="AlphaFoldDB" id="A0A1I1K6T0"/>
<dbReference type="STRING" id="574651.SAMN04487968_10814"/>
<dbReference type="RefSeq" id="WP_091123908.1">
    <property type="nucleotide sequence ID" value="NZ_FOLB01000008.1"/>
</dbReference>
<keyword evidence="3" id="KW-1185">Reference proteome</keyword>
<dbReference type="GO" id="GO:0003824">
    <property type="term" value="F:catalytic activity"/>
    <property type="evidence" value="ECO:0007669"/>
    <property type="project" value="UniProtKB-ARBA"/>
</dbReference>
<dbReference type="InterPro" id="IPR029058">
    <property type="entry name" value="AB_hydrolase_fold"/>
</dbReference>
<organism evidence="2 3">
    <name type="scientific">Nocardioides terrae</name>
    <dbReference type="NCBI Taxonomy" id="574651"/>
    <lineage>
        <taxon>Bacteria</taxon>
        <taxon>Bacillati</taxon>
        <taxon>Actinomycetota</taxon>
        <taxon>Actinomycetes</taxon>
        <taxon>Propionibacteriales</taxon>
        <taxon>Nocardioidaceae</taxon>
        <taxon>Nocardioides</taxon>
    </lineage>
</organism>
<protein>
    <submittedName>
        <fullName evidence="2">Pimeloyl-ACP methyl ester carboxylesterase</fullName>
    </submittedName>
</protein>
<accession>A0A1I1K6T0</accession>
<dbReference type="InterPro" id="IPR050471">
    <property type="entry name" value="AB_hydrolase"/>
</dbReference>
<name>A0A1I1K6T0_9ACTN</name>
<dbReference type="EMBL" id="FOLB01000008">
    <property type="protein sequence ID" value="SFC56446.1"/>
    <property type="molecule type" value="Genomic_DNA"/>
</dbReference>
<dbReference type="Pfam" id="PF12697">
    <property type="entry name" value="Abhydrolase_6"/>
    <property type="match status" value="1"/>
</dbReference>
<reference evidence="2 3" key="1">
    <citation type="submission" date="2016-10" db="EMBL/GenBank/DDBJ databases">
        <authorList>
            <person name="de Groot N.N."/>
        </authorList>
    </citation>
    <scope>NUCLEOTIDE SEQUENCE [LARGE SCALE GENOMIC DNA]</scope>
    <source>
        <strain evidence="2 3">CGMCC 1.7056</strain>
    </source>
</reference>
<gene>
    <name evidence="2" type="ORF">SAMN04487968_10814</name>
</gene>
<sequence length="238" mass="25764">MTPPDEPLVLLPGMGCSSRMWDQVLAAPDLDGSVSEVRRPALRGRSLGECVDALLDQLPQRFALAGLSLGAIVALALTRRAPDRVVRLALLAVNPRPPRPDQLEAWAAQRRALADGASARQLQEQLLPVLVTPRHRAELEPLVLRMADEVGEEDLDDQLAIQQTRIDERPALRRIGVPTLVLAGAQDALVPVARHEEVRASVPGARLAVLPHSGHLSTCEAPAEVAAELRRWLRGSDA</sequence>
<feature type="domain" description="AB hydrolase-1" evidence="1">
    <location>
        <begin position="8"/>
        <end position="227"/>
    </location>
</feature>
<dbReference type="SUPFAM" id="SSF53474">
    <property type="entry name" value="alpha/beta-Hydrolases"/>
    <property type="match status" value="1"/>
</dbReference>
<evidence type="ECO:0000313" key="2">
    <source>
        <dbReference type="EMBL" id="SFC56446.1"/>
    </source>
</evidence>
<dbReference type="PANTHER" id="PTHR43433">
    <property type="entry name" value="HYDROLASE, ALPHA/BETA FOLD FAMILY PROTEIN"/>
    <property type="match status" value="1"/>
</dbReference>
<dbReference type="PANTHER" id="PTHR43433:SF4">
    <property type="entry name" value="NON-HEME CHLOROPEROXIDASE-RELATED"/>
    <property type="match status" value="1"/>
</dbReference>
<dbReference type="Proteomes" id="UP000198832">
    <property type="component" value="Unassembled WGS sequence"/>
</dbReference>
<proteinExistence type="predicted"/>
<dbReference type="PRINTS" id="PR00111">
    <property type="entry name" value="ABHYDROLASE"/>
</dbReference>
<dbReference type="OrthoDB" id="9801162at2"/>
<dbReference type="Gene3D" id="3.40.50.1820">
    <property type="entry name" value="alpha/beta hydrolase"/>
    <property type="match status" value="1"/>
</dbReference>